<keyword evidence="3" id="KW-1185">Reference proteome</keyword>
<feature type="domain" description="R13L1/DRL21-like LRR repeat region" evidence="1">
    <location>
        <begin position="7"/>
        <end position="78"/>
    </location>
</feature>
<evidence type="ECO:0000313" key="2">
    <source>
        <dbReference type="EMBL" id="RWR73630.1"/>
    </source>
</evidence>
<protein>
    <submittedName>
        <fullName evidence="2">Putative disease resistance RPP13-like protein 1</fullName>
    </submittedName>
</protein>
<dbReference type="Pfam" id="PF25019">
    <property type="entry name" value="LRR_R13L1-DRL21"/>
    <property type="match status" value="1"/>
</dbReference>
<evidence type="ECO:0000313" key="3">
    <source>
        <dbReference type="Proteomes" id="UP000283530"/>
    </source>
</evidence>
<dbReference type="Proteomes" id="UP000283530">
    <property type="component" value="Unassembled WGS sequence"/>
</dbReference>
<sequence length="119" mass="13210">MSGDGEMERMEDVFEGLGPLHSNLKKLVIQNYVGSKLSSWLEVSAFSSLTEVSLRNCRKLRLLPSLGNLCSLKSLSIDRANEVKVVGVEFAGMVLVEEECFQSLNSFLLNKWRIGKNGS</sequence>
<comment type="caution">
    <text evidence="2">The sequence shown here is derived from an EMBL/GenBank/DDBJ whole genome shotgun (WGS) entry which is preliminary data.</text>
</comment>
<organism evidence="2 3">
    <name type="scientific">Cinnamomum micranthum f. kanehirae</name>
    <dbReference type="NCBI Taxonomy" id="337451"/>
    <lineage>
        <taxon>Eukaryota</taxon>
        <taxon>Viridiplantae</taxon>
        <taxon>Streptophyta</taxon>
        <taxon>Embryophyta</taxon>
        <taxon>Tracheophyta</taxon>
        <taxon>Spermatophyta</taxon>
        <taxon>Magnoliopsida</taxon>
        <taxon>Magnoliidae</taxon>
        <taxon>Laurales</taxon>
        <taxon>Lauraceae</taxon>
        <taxon>Cinnamomum</taxon>
    </lineage>
</organism>
<name>A0A443N542_9MAGN</name>
<proteinExistence type="predicted"/>
<dbReference type="InterPro" id="IPR056789">
    <property type="entry name" value="LRR_R13L1-DRL21"/>
</dbReference>
<dbReference type="SUPFAM" id="SSF52058">
    <property type="entry name" value="L domain-like"/>
    <property type="match status" value="1"/>
</dbReference>
<dbReference type="STRING" id="337451.A0A443N542"/>
<evidence type="ECO:0000259" key="1">
    <source>
        <dbReference type="Pfam" id="PF25019"/>
    </source>
</evidence>
<dbReference type="Gene3D" id="3.80.10.10">
    <property type="entry name" value="Ribonuclease Inhibitor"/>
    <property type="match status" value="1"/>
</dbReference>
<accession>A0A443N542</accession>
<dbReference type="AlphaFoldDB" id="A0A443N542"/>
<reference evidence="2 3" key="1">
    <citation type="journal article" date="2019" name="Nat. Plants">
        <title>Stout camphor tree genome fills gaps in understanding of flowering plant genome evolution.</title>
        <authorList>
            <person name="Chaw S.M."/>
            <person name="Liu Y.C."/>
            <person name="Wu Y.W."/>
            <person name="Wang H.Y."/>
            <person name="Lin C.I."/>
            <person name="Wu C.S."/>
            <person name="Ke H.M."/>
            <person name="Chang L.Y."/>
            <person name="Hsu C.Y."/>
            <person name="Yang H.T."/>
            <person name="Sudianto E."/>
            <person name="Hsu M.H."/>
            <person name="Wu K.P."/>
            <person name="Wang L.N."/>
            <person name="Leebens-Mack J.H."/>
            <person name="Tsai I.J."/>
        </authorList>
    </citation>
    <scope>NUCLEOTIDE SEQUENCE [LARGE SCALE GENOMIC DNA]</scope>
    <source>
        <strain evidence="3">cv. Chaw 1501</strain>
        <tissue evidence="2">Young leaves</tissue>
    </source>
</reference>
<dbReference type="InterPro" id="IPR032675">
    <property type="entry name" value="LRR_dom_sf"/>
</dbReference>
<dbReference type="EMBL" id="QPKB01000001">
    <property type="protein sequence ID" value="RWR73630.1"/>
    <property type="molecule type" value="Genomic_DNA"/>
</dbReference>
<gene>
    <name evidence="2" type="ORF">CKAN_00193100</name>
</gene>
<dbReference type="OrthoDB" id="773208at2759"/>